<proteinExistence type="predicted"/>
<protein>
    <submittedName>
        <fullName evidence="1">Uncharacterized protein</fullName>
    </submittedName>
</protein>
<accession>A0AAD6A849</accession>
<evidence type="ECO:0000313" key="1">
    <source>
        <dbReference type="EMBL" id="KAJ4919958.1"/>
    </source>
</evidence>
<keyword evidence="2" id="KW-1185">Reference proteome</keyword>
<evidence type="ECO:0000313" key="2">
    <source>
        <dbReference type="Proteomes" id="UP001219934"/>
    </source>
</evidence>
<organism evidence="1 2">
    <name type="scientific">Pogonophryne albipinna</name>
    <dbReference type="NCBI Taxonomy" id="1090488"/>
    <lineage>
        <taxon>Eukaryota</taxon>
        <taxon>Metazoa</taxon>
        <taxon>Chordata</taxon>
        <taxon>Craniata</taxon>
        <taxon>Vertebrata</taxon>
        <taxon>Euteleostomi</taxon>
        <taxon>Actinopterygii</taxon>
        <taxon>Neopterygii</taxon>
        <taxon>Teleostei</taxon>
        <taxon>Neoteleostei</taxon>
        <taxon>Acanthomorphata</taxon>
        <taxon>Eupercaria</taxon>
        <taxon>Perciformes</taxon>
        <taxon>Notothenioidei</taxon>
        <taxon>Pogonophryne</taxon>
    </lineage>
</organism>
<dbReference type="Proteomes" id="UP001219934">
    <property type="component" value="Unassembled WGS sequence"/>
</dbReference>
<comment type="caution">
    <text evidence="1">The sequence shown here is derived from an EMBL/GenBank/DDBJ whole genome shotgun (WGS) entry which is preliminary data.</text>
</comment>
<dbReference type="AlphaFoldDB" id="A0AAD6A849"/>
<feature type="non-terminal residue" evidence="1">
    <location>
        <position position="1"/>
    </location>
</feature>
<sequence length="92" mass="10064">VEVGGHTCRLEVEKQTGKKLLENHLEGSEIPEHLQRGVATLPGAILTRRHPHPHQVGSLPGGILTRWDPYQVASLPGGILTRRYPHQVASSP</sequence>
<reference evidence="1" key="1">
    <citation type="submission" date="2022-11" db="EMBL/GenBank/DDBJ databases">
        <title>Chromosome-level genome of Pogonophryne albipinna.</title>
        <authorList>
            <person name="Jo E."/>
        </authorList>
    </citation>
    <scope>NUCLEOTIDE SEQUENCE</scope>
    <source>
        <strain evidence="1">SGF0006</strain>
        <tissue evidence="1">Muscle</tissue>
    </source>
</reference>
<gene>
    <name evidence="1" type="ORF">JOQ06_000195</name>
</gene>
<dbReference type="EMBL" id="JAPTMU010000237">
    <property type="protein sequence ID" value="KAJ4919958.1"/>
    <property type="molecule type" value="Genomic_DNA"/>
</dbReference>
<name>A0AAD6A849_9TELE</name>
<feature type="non-terminal residue" evidence="1">
    <location>
        <position position="92"/>
    </location>
</feature>